<proteinExistence type="predicted"/>
<feature type="coiled-coil region" evidence="1">
    <location>
        <begin position="143"/>
        <end position="261"/>
    </location>
</feature>
<organism evidence="2 3">
    <name type="scientific">Stentor coeruleus</name>
    <dbReference type="NCBI Taxonomy" id="5963"/>
    <lineage>
        <taxon>Eukaryota</taxon>
        <taxon>Sar</taxon>
        <taxon>Alveolata</taxon>
        <taxon>Ciliophora</taxon>
        <taxon>Postciliodesmatophora</taxon>
        <taxon>Heterotrichea</taxon>
        <taxon>Heterotrichida</taxon>
        <taxon>Stentoridae</taxon>
        <taxon>Stentor</taxon>
    </lineage>
</organism>
<dbReference type="SUPFAM" id="SSF57997">
    <property type="entry name" value="Tropomyosin"/>
    <property type="match status" value="1"/>
</dbReference>
<dbReference type="AlphaFoldDB" id="A0A1R2AKW3"/>
<accession>A0A1R2AKW3</accession>
<keyword evidence="3" id="KW-1185">Reference proteome</keyword>
<evidence type="ECO:0000256" key="1">
    <source>
        <dbReference type="SAM" id="Coils"/>
    </source>
</evidence>
<gene>
    <name evidence="2" type="ORF">SteCoe_39069</name>
</gene>
<protein>
    <submittedName>
        <fullName evidence="2">Uncharacterized protein</fullName>
    </submittedName>
</protein>
<feature type="coiled-coil region" evidence="1">
    <location>
        <begin position="294"/>
        <end position="335"/>
    </location>
</feature>
<sequence length="437" mass="51582">MDKSCGEPKCPKQASHKCTCKKEFKFCKKHMEEHSAMAGCYIKAFHEGAILHIIRKKQNALKNLSLESIQLARFMNNEINTCLEENLVCISKKENQIYNFIINRKNEEADNIIAWAESLRLVNRNRANFIKNTKNLLCIDFKSENEITEIEKLEEKIEKLKSDYQKARNKIKVQKQKLAEYEKMYESNQNEIKKITNNYNETRRNLSILEDQLKDWENCCQDIDKIIQDYEVEKVSNIKKYDEACYKINILENELAQVNNLVQEKDIIIKSYDSQKIASNNLFESEIRSLKAFLDKSDSKIKQLEIEISECNKTIQDKQAEIEQYKIDLQSKQMSLDHAEFRIQILENDTTNKSIEETKEIENQNISKSPVIMQENNFQASKLEFVNKFRGMNQVQRKDYLIQKNYPDFEKDIPHCNAKSTTIKMTDDEKYIFICIF</sequence>
<evidence type="ECO:0000313" key="3">
    <source>
        <dbReference type="Proteomes" id="UP000187209"/>
    </source>
</evidence>
<name>A0A1R2AKW3_9CILI</name>
<dbReference type="Proteomes" id="UP000187209">
    <property type="component" value="Unassembled WGS sequence"/>
</dbReference>
<keyword evidence="1" id="KW-0175">Coiled coil</keyword>
<dbReference type="EMBL" id="MPUH01002411">
    <property type="protein sequence ID" value="OMJ65146.1"/>
    <property type="molecule type" value="Genomic_DNA"/>
</dbReference>
<comment type="caution">
    <text evidence="2">The sequence shown here is derived from an EMBL/GenBank/DDBJ whole genome shotgun (WGS) entry which is preliminary data.</text>
</comment>
<evidence type="ECO:0000313" key="2">
    <source>
        <dbReference type="EMBL" id="OMJ65146.1"/>
    </source>
</evidence>
<reference evidence="2 3" key="1">
    <citation type="submission" date="2016-11" db="EMBL/GenBank/DDBJ databases">
        <title>The macronuclear genome of Stentor coeruleus: a giant cell with tiny introns.</title>
        <authorList>
            <person name="Slabodnick M."/>
            <person name="Ruby J.G."/>
            <person name="Reiff S.B."/>
            <person name="Swart E.C."/>
            <person name="Gosai S."/>
            <person name="Prabakaran S."/>
            <person name="Witkowska E."/>
            <person name="Larue G.E."/>
            <person name="Fisher S."/>
            <person name="Freeman R.M."/>
            <person name="Gunawardena J."/>
            <person name="Chu W."/>
            <person name="Stover N.A."/>
            <person name="Gregory B.D."/>
            <person name="Nowacki M."/>
            <person name="Derisi J."/>
            <person name="Roy S.W."/>
            <person name="Marshall W.F."/>
            <person name="Sood P."/>
        </authorList>
    </citation>
    <scope>NUCLEOTIDE SEQUENCE [LARGE SCALE GENOMIC DNA]</scope>
    <source>
        <strain evidence="2">WM001</strain>
    </source>
</reference>